<dbReference type="Proteomes" id="UP000324832">
    <property type="component" value="Unassembled WGS sequence"/>
</dbReference>
<reference evidence="2 3" key="1">
    <citation type="submission" date="2017-07" db="EMBL/GenBank/DDBJ databases">
        <authorList>
            <person name="Talla V."/>
            <person name="Backstrom N."/>
        </authorList>
    </citation>
    <scope>NUCLEOTIDE SEQUENCE [LARGE SCALE GENOMIC DNA]</scope>
</reference>
<sequence>MDNVPFIKQEAKKEEEETEQETTVITKKETGNKAENEIEQKNINDDCGEQKYITQNIMKEENIPIHKTITNNNKIITSIKTKAPFKKTTKNIKRSKKIVSGNINKKISDVEMKLIDEISQIENEKSGTNLGTHGNTEISNVTEFDNKNNCIKHKAIKGHIQMCGKFQPIRRSLQEKVCGISFLHVELLK</sequence>
<gene>
    <name evidence="2" type="ORF">LSINAPIS_LOCUS9989</name>
</gene>
<evidence type="ECO:0000313" key="3">
    <source>
        <dbReference type="Proteomes" id="UP000324832"/>
    </source>
</evidence>
<feature type="compositionally biased region" description="Basic and acidic residues" evidence="1">
    <location>
        <begin position="26"/>
        <end position="37"/>
    </location>
</feature>
<dbReference type="AlphaFoldDB" id="A0A5E4QMZ5"/>
<organism evidence="2 3">
    <name type="scientific">Leptidea sinapis</name>
    <dbReference type="NCBI Taxonomy" id="189913"/>
    <lineage>
        <taxon>Eukaryota</taxon>
        <taxon>Metazoa</taxon>
        <taxon>Ecdysozoa</taxon>
        <taxon>Arthropoda</taxon>
        <taxon>Hexapoda</taxon>
        <taxon>Insecta</taxon>
        <taxon>Pterygota</taxon>
        <taxon>Neoptera</taxon>
        <taxon>Endopterygota</taxon>
        <taxon>Lepidoptera</taxon>
        <taxon>Glossata</taxon>
        <taxon>Ditrysia</taxon>
        <taxon>Papilionoidea</taxon>
        <taxon>Pieridae</taxon>
        <taxon>Dismorphiinae</taxon>
        <taxon>Leptidea</taxon>
    </lineage>
</organism>
<evidence type="ECO:0000313" key="2">
    <source>
        <dbReference type="EMBL" id="VVC99040.1"/>
    </source>
</evidence>
<proteinExistence type="predicted"/>
<protein>
    <submittedName>
        <fullName evidence="2">Uncharacterized protein</fullName>
    </submittedName>
</protein>
<name>A0A5E4QMZ5_9NEOP</name>
<feature type="region of interest" description="Disordered" evidence="1">
    <location>
        <begin position="1"/>
        <end position="37"/>
    </location>
</feature>
<accession>A0A5E4QMZ5</accession>
<evidence type="ECO:0000256" key="1">
    <source>
        <dbReference type="SAM" id="MobiDB-lite"/>
    </source>
</evidence>
<dbReference type="EMBL" id="FZQP02003923">
    <property type="protein sequence ID" value="VVC99040.1"/>
    <property type="molecule type" value="Genomic_DNA"/>
</dbReference>
<keyword evidence="3" id="KW-1185">Reference proteome</keyword>